<name>A0A1J5N8R8_9BACT</name>
<sequence length="63" mass="7334">MDELCENCRYYLAVQTNYKEDGTCRFAPPTISLISEQAMGIWPKVKNTDWCGQFSPKRKQKKS</sequence>
<protein>
    <submittedName>
        <fullName evidence="1">Uncharacterized protein</fullName>
    </submittedName>
</protein>
<evidence type="ECO:0000313" key="1">
    <source>
        <dbReference type="EMBL" id="OIQ52027.1"/>
    </source>
</evidence>
<gene>
    <name evidence="1" type="ORF">BerOc1_00498</name>
</gene>
<comment type="caution">
    <text evidence="1">The sequence shown here is derived from an EMBL/GenBank/DDBJ whole genome shotgun (WGS) entry which is preliminary data.</text>
</comment>
<dbReference type="Proteomes" id="UP000181901">
    <property type="component" value="Unassembled WGS sequence"/>
</dbReference>
<organism evidence="1 2">
    <name type="scientific">Pseudodesulfovibrio hydrargyri</name>
    <dbReference type="NCBI Taxonomy" id="2125990"/>
    <lineage>
        <taxon>Bacteria</taxon>
        <taxon>Pseudomonadati</taxon>
        <taxon>Thermodesulfobacteriota</taxon>
        <taxon>Desulfovibrionia</taxon>
        <taxon>Desulfovibrionales</taxon>
        <taxon>Desulfovibrionaceae</taxon>
    </lineage>
</organism>
<proteinExistence type="predicted"/>
<reference evidence="1 2" key="1">
    <citation type="submission" date="2015-09" db="EMBL/GenBank/DDBJ databases">
        <title>Genome of Desulfovibrio dechloracetivorans BerOc1, a mercury methylating strain isolated from highly hydrocarbons and metals contaminated coastal sediments.</title>
        <authorList>
            <person name="Goni Urriza M."/>
            <person name="Gassie C."/>
            <person name="Bouchez O."/>
            <person name="Klopp C."/>
            <person name="Ranchou-Peyruse A."/>
            <person name="Remy G."/>
        </authorList>
    </citation>
    <scope>NUCLEOTIDE SEQUENCE [LARGE SCALE GENOMIC DNA]</scope>
    <source>
        <strain evidence="1 2">BerOc1</strain>
    </source>
</reference>
<dbReference type="EMBL" id="LKAQ01000001">
    <property type="protein sequence ID" value="OIQ52027.1"/>
    <property type="molecule type" value="Genomic_DNA"/>
</dbReference>
<accession>A0A1J5N8R8</accession>
<evidence type="ECO:0000313" key="2">
    <source>
        <dbReference type="Proteomes" id="UP000181901"/>
    </source>
</evidence>
<dbReference type="AlphaFoldDB" id="A0A1J5N8R8"/>
<keyword evidence="2" id="KW-1185">Reference proteome</keyword>